<evidence type="ECO:0000259" key="6">
    <source>
        <dbReference type="Pfam" id="PF18368"/>
    </source>
</evidence>
<dbReference type="Pfam" id="PF18368">
    <property type="entry name" value="Ig_GlcNase"/>
    <property type="match status" value="1"/>
</dbReference>
<comment type="caution">
    <text evidence="8">The sequence shown here is derived from an EMBL/GenBank/DDBJ whole genome shotgun (WGS) entry which is preliminary data.</text>
</comment>
<dbReference type="SUPFAM" id="SSF51445">
    <property type="entry name" value="(Trans)glycosidases"/>
    <property type="match status" value="1"/>
</dbReference>
<protein>
    <submittedName>
        <fullName evidence="8">Cellulose binding domain-containing protein</fullName>
    </submittedName>
</protein>
<dbReference type="InterPro" id="IPR013783">
    <property type="entry name" value="Ig-like_fold"/>
</dbReference>
<feature type="chain" id="PRO_5047436034" evidence="4">
    <location>
        <begin position="29"/>
        <end position="932"/>
    </location>
</feature>
<dbReference type="InterPro" id="IPR041351">
    <property type="entry name" value="Ig_GlcNase"/>
</dbReference>
<gene>
    <name evidence="8" type="ORF">GCM10009765_10040</name>
</gene>
<feature type="signal peptide" evidence="4">
    <location>
        <begin position="1"/>
        <end position="28"/>
    </location>
</feature>
<evidence type="ECO:0000313" key="8">
    <source>
        <dbReference type="EMBL" id="GAA1662564.1"/>
    </source>
</evidence>
<evidence type="ECO:0000256" key="3">
    <source>
        <dbReference type="ARBA" id="ARBA00023295"/>
    </source>
</evidence>
<dbReference type="InterPro" id="IPR017853">
    <property type="entry name" value="GH"/>
</dbReference>
<dbReference type="PANTHER" id="PTHR43536">
    <property type="entry name" value="MANNOSYLGLYCOPROTEIN ENDO-BETA-MANNOSIDASE"/>
    <property type="match status" value="1"/>
</dbReference>
<dbReference type="PANTHER" id="PTHR43536:SF1">
    <property type="entry name" value="MANNOSYLGLYCOPROTEIN ENDO-BETA-MANNOSIDASE"/>
    <property type="match status" value="1"/>
</dbReference>
<dbReference type="EMBL" id="BAAANY010000003">
    <property type="protein sequence ID" value="GAA1662564.1"/>
    <property type="molecule type" value="Genomic_DNA"/>
</dbReference>
<reference evidence="9" key="1">
    <citation type="journal article" date="2019" name="Int. J. Syst. Evol. Microbiol.">
        <title>The Global Catalogue of Microorganisms (GCM) 10K type strain sequencing project: providing services to taxonomists for standard genome sequencing and annotation.</title>
        <authorList>
            <consortium name="The Broad Institute Genomics Platform"/>
            <consortium name="The Broad Institute Genome Sequencing Center for Infectious Disease"/>
            <person name="Wu L."/>
            <person name="Ma J."/>
        </authorList>
    </citation>
    <scope>NUCLEOTIDE SEQUENCE [LARGE SCALE GENOMIC DNA]</scope>
    <source>
        <strain evidence="9">JCM 14718</strain>
    </source>
</reference>
<feature type="domain" description="Beta-mannosidase-like galactose-binding" evidence="7">
    <location>
        <begin position="65"/>
        <end position="184"/>
    </location>
</feature>
<dbReference type="Gene3D" id="2.60.120.260">
    <property type="entry name" value="Galactose-binding domain-like"/>
    <property type="match status" value="1"/>
</dbReference>
<dbReference type="Gene3D" id="2.60.40.10">
    <property type="entry name" value="Immunoglobulins"/>
    <property type="match status" value="3"/>
</dbReference>
<keyword evidence="2" id="KW-0378">Hydrolase</keyword>
<keyword evidence="3" id="KW-0326">Glycosidase</keyword>
<evidence type="ECO:0000259" key="5">
    <source>
        <dbReference type="Pfam" id="PF00703"/>
    </source>
</evidence>
<dbReference type="Pfam" id="PF00703">
    <property type="entry name" value="Glyco_hydro_2"/>
    <property type="match status" value="1"/>
</dbReference>
<evidence type="ECO:0000259" key="7">
    <source>
        <dbReference type="Pfam" id="PF22666"/>
    </source>
</evidence>
<dbReference type="InterPro" id="IPR043534">
    <property type="entry name" value="EBDG/EBM"/>
</dbReference>
<dbReference type="InterPro" id="IPR006102">
    <property type="entry name" value="Ig-like_GH2"/>
</dbReference>
<dbReference type="SUPFAM" id="SSF49303">
    <property type="entry name" value="beta-Galactosidase/glucuronidase domain"/>
    <property type="match status" value="3"/>
</dbReference>
<dbReference type="Pfam" id="PF22666">
    <property type="entry name" value="Glyco_hydro_2_N2"/>
    <property type="match status" value="1"/>
</dbReference>
<feature type="domain" description="Exo-beta-D-glucosaminidase Ig-fold" evidence="6">
    <location>
        <begin position="812"/>
        <end position="924"/>
    </location>
</feature>
<evidence type="ECO:0000313" key="9">
    <source>
        <dbReference type="Proteomes" id="UP001500618"/>
    </source>
</evidence>
<keyword evidence="9" id="KW-1185">Reference proteome</keyword>
<dbReference type="InterPro" id="IPR036156">
    <property type="entry name" value="Beta-gal/glucu_dom_sf"/>
</dbReference>
<evidence type="ECO:0000256" key="4">
    <source>
        <dbReference type="SAM" id="SignalP"/>
    </source>
</evidence>
<dbReference type="Proteomes" id="UP001500618">
    <property type="component" value="Unassembled WGS sequence"/>
</dbReference>
<dbReference type="SUPFAM" id="SSF49785">
    <property type="entry name" value="Galactose-binding domain-like"/>
    <property type="match status" value="1"/>
</dbReference>
<feature type="domain" description="Glycoside hydrolase family 2 immunoglobulin-like beta-sandwich" evidence="5">
    <location>
        <begin position="222"/>
        <end position="337"/>
    </location>
</feature>
<comment type="similarity">
    <text evidence="1">Belongs to the glycosyl hydrolase 2 family.</text>
</comment>
<dbReference type="InterPro" id="IPR008979">
    <property type="entry name" value="Galactose-bd-like_sf"/>
</dbReference>
<keyword evidence="4" id="KW-0732">Signal</keyword>
<organism evidence="8 9">
    <name type="scientific">Fodinicola feengrottensis</name>
    <dbReference type="NCBI Taxonomy" id="435914"/>
    <lineage>
        <taxon>Bacteria</taxon>
        <taxon>Bacillati</taxon>
        <taxon>Actinomycetota</taxon>
        <taxon>Actinomycetes</taxon>
        <taxon>Mycobacteriales</taxon>
        <taxon>Fodinicola</taxon>
    </lineage>
</organism>
<evidence type="ECO:0000256" key="1">
    <source>
        <dbReference type="ARBA" id="ARBA00007401"/>
    </source>
</evidence>
<evidence type="ECO:0000256" key="2">
    <source>
        <dbReference type="ARBA" id="ARBA00022801"/>
    </source>
</evidence>
<proteinExistence type="inferred from homology"/>
<accession>A0ABP4RYK8</accession>
<sequence>MSARRPRLVAVLASVLLAAGMLPATAWAGPADTLHGTAQGTTDLTKGWAVQTSAVATATGDKISDPGYSTAGWLPISRPETEMAALLENGRYPNVFYSNNLASVPTAQFTVNWWYRNQLTVHPRPGQHTYLIMNGISGRANLWLNGTKLADEAQLQGAYSRIEYDITSYVHDGANAIALDIYKNDANKYLTSNTVDWNPKAPDGQTGLQFAPQLAQDGAISLRDTHVLQNNAKDLSTSDLTVKADLRNNTTTDQSATFAGCISRGATRIPFSKTVTVPAGKTVTVSVSRQDAPGLHVVHPAIWWPAQMGDQPLYHLSATAVVQGQRSDAYTDDFGIRTVTSYLTKVVPGKTLLPSGSRQFVINGVPLVIRGGGWSPDMFLRYSSKNIADQLAYIRNLGLNTLRFEGNFPPDDMFQQMDRAGILALTGWQCCNRWEDLSKTWDANMKANAANQASNVAAELRDHPSVFTFYQGSDNEPDPAKESIYLTAFTAADWQTPQVSSAEYKSSAQLGSSGSKEGPYNYVPPNYWWATGSKTAPTNDDTFTNAGSAYGLDTETSAGNTIPTTSSLNRFLPTADQNKIWDLSSTAGSGSGPDIYHVYTYNNYTKAGRLGQYNTPLYNRYGPWTDLASYQKEAQVGEYEVTRAQFEAYLGHSKDAANPSTGVIYWMMNKAWPSLQWSIYGDDFDQSGVYFGAKKSGEPVHIMYSYDDGSIQVANLTNVKQPGLKATAKFIDLNGKIAGTSQASVPSLSSQDVKTVLSTKAPAGISKTYFLELTLSRGASVVSRNVYWLSTKADSIDWNKTLGEGFGATYNANGYADLTGLQSLGKATVQATSHTTVRDGHAVTTVTVRNVSGQKTPAFFTRADVLRGTLGGQPLSGDNQVLPIQWSDNDITLWPGQSQTLTATYRLSDLKGASPVVSLSGWNVASQTVSAR</sequence>
<dbReference type="Gene3D" id="3.20.20.80">
    <property type="entry name" value="Glycosidases"/>
    <property type="match status" value="1"/>
</dbReference>
<dbReference type="RefSeq" id="WP_344307562.1">
    <property type="nucleotide sequence ID" value="NZ_BAAANY010000003.1"/>
</dbReference>
<dbReference type="InterPro" id="IPR054593">
    <property type="entry name" value="Beta-mannosidase-like_N2"/>
</dbReference>
<name>A0ABP4RYK8_9ACTN</name>